<evidence type="ECO:0000259" key="2">
    <source>
        <dbReference type="PROSITE" id="PS51718"/>
    </source>
</evidence>
<feature type="region of interest" description="Disordered" evidence="1">
    <location>
        <begin position="720"/>
        <end position="745"/>
    </location>
</feature>
<dbReference type="RefSeq" id="XP_024368758.1">
    <property type="nucleotide sequence ID" value="XM_024512990.2"/>
</dbReference>
<dbReference type="GO" id="GO:0003924">
    <property type="term" value="F:GTPase activity"/>
    <property type="evidence" value="ECO:0000318"/>
    <property type="project" value="GO_Central"/>
</dbReference>
<feature type="compositionally biased region" description="Polar residues" evidence="1">
    <location>
        <begin position="867"/>
        <end position="878"/>
    </location>
</feature>
<gene>
    <name evidence="3" type="primary">LOC112278992</name>
</gene>
<dbReference type="Gene3D" id="3.40.50.300">
    <property type="entry name" value="P-loop containing nucleotide triphosphate hydrolases"/>
    <property type="match status" value="1"/>
</dbReference>
<dbReference type="EnsemblPlants" id="Pp3c2_33410V3.5">
    <property type="protein sequence ID" value="Pp3c2_33410V3.5"/>
    <property type="gene ID" value="Pp3c2_33410"/>
</dbReference>
<dbReference type="AlphaFoldDB" id="A0A7I4DF54"/>
<dbReference type="GO" id="GO:0005874">
    <property type="term" value="C:microtubule"/>
    <property type="evidence" value="ECO:0000318"/>
    <property type="project" value="GO_Central"/>
</dbReference>
<dbReference type="Proteomes" id="UP000006727">
    <property type="component" value="Chromosome 2"/>
</dbReference>
<accession>A0A7I4DF54</accession>
<dbReference type="GO" id="GO:0005737">
    <property type="term" value="C:cytoplasm"/>
    <property type="evidence" value="ECO:0000318"/>
    <property type="project" value="GO_Central"/>
</dbReference>
<dbReference type="SUPFAM" id="SSF52540">
    <property type="entry name" value="P-loop containing nucleoside triphosphate hydrolases"/>
    <property type="match status" value="1"/>
</dbReference>
<evidence type="ECO:0000313" key="3">
    <source>
        <dbReference type="EnsemblPlants" id="Pp3c2_33410V3.5"/>
    </source>
</evidence>
<protein>
    <recommendedName>
        <fullName evidence="2">Dynamin-type G domain-containing protein</fullName>
    </recommendedName>
</protein>
<dbReference type="GO" id="GO:0005525">
    <property type="term" value="F:GTP binding"/>
    <property type="evidence" value="ECO:0007669"/>
    <property type="project" value="InterPro"/>
</dbReference>
<dbReference type="FunCoup" id="A0A7I4DF54">
    <property type="interactions" value="617"/>
</dbReference>
<dbReference type="InterPro" id="IPR027417">
    <property type="entry name" value="P-loop_NTPase"/>
</dbReference>
<dbReference type="EMBL" id="ABEU02000002">
    <property type="status" value="NOT_ANNOTATED_CDS"/>
    <property type="molecule type" value="Genomic_DNA"/>
</dbReference>
<dbReference type="InParanoid" id="A0A7I4DF54"/>
<evidence type="ECO:0000256" key="1">
    <source>
        <dbReference type="SAM" id="MobiDB-lite"/>
    </source>
</evidence>
<dbReference type="PROSITE" id="PS51718">
    <property type="entry name" value="G_DYNAMIN_2"/>
    <property type="match status" value="1"/>
</dbReference>
<dbReference type="GO" id="GO:0016020">
    <property type="term" value="C:membrane"/>
    <property type="evidence" value="ECO:0000318"/>
    <property type="project" value="GO_Central"/>
</dbReference>
<feature type="domain" description="Dynamin-type G" evidence="2">
    <location>
        <begin position="151"/>
        <end position="450"/>
    </location>
</feature>
<dbReference type="InterPro" id="IPR030381">
    <property type="entry name" value="G_DYNAMIN_dom"/>
</dbReference>
<reference evidence="3 4" key="1">
    <citation type="journal article" date="2008" name="Science">
        <title>The Physcomitrella genome reveals evolutionary insights into the conquest of land by plants.</title>
        <authorList>
            <person name="Rensing S."/>
            <person name="Lang D."/>
            <person name="Zimmer A."/>
            <person name="Terry A."/>
            <person name="Salamov A."/>
            <person name="Shapiro H."/>
            <person name="Nishiyama T."/>
            <person name="Perroud P.-F."/>
            <person name="Lindquist E."/>
            <person name="Kamisugi Y."/>
            <person name="Tanahashi T."/>
            <person name="Sakakibara K."/>
            <person name="Fujita T."/>
            <person name="Oishi K."/>
            <person name="Shin-I T."/>
            <person name="Kuroki Y."/>
            <person name="Toyoda A."/>
            <person name="Suzuki Y."/>
            <person name="Hashimoto A."/>
            <person name="Yamaguchi K."/>
            <person name="Sugano A."/>
            <person name="Kohara Y."/>
            <person name="Fujiyama A."/>
            <person name="Anterola A."/>
            <person name="Aoki S."/>
            <person name="Ashton N."/>
            <person name="Barbazuk W.B."/>
            <person name="Barker E."/>
            <person name="Bennetzen J."/>
            <person name="Bezanilla M."/>
            <person name="Blankenship R."/>
            <person name="Cho S.H."/>
            <person name="Dutcher S."/>
            <person name="Estelle M."/>
            <person name="Fawcett J.A."/>
            <person name="Gundlach H."/>
            <person name="Hanada K."/>
            <person name="Heyl A."/>
            <person name="Hicks K.A."/>
            <person name="Hugh J."/>
            <person name="Lohr M."/>
            <person name="Mayer K."/>
            <person name="Melkozernov A."/>
            <person name="Murata T."/>
            <person name="Nelson D."/>
            <person name="Pils B."/>
            <person name="Prigge M."/>
            <person name="Reiss B."/>
            <person name="Renner T."/>
            <person name="Rombauts S."/>
            <person name="Rushton P."/>
            <person name="Sanderfoot A."/>
            <person name="Schween G."/>
            <person name="Shiu S.-H."/>
            <person name="Stueber K."/>
            <person name="Theodoulou F.L."/>
            <person name="Tu H."/>
            <person name="Van de Peer Y."/>
            <person name="Verrier P.J."/>
            <person name="Waters E."/>
            <person name="Wood A."/>
            <person name="Yang L."/>
            <person name="Cove D."/>
            <person name="Cuming A."/>
            <person name="Hasebe M."/>
            <person name="Lucas S."/>
            <person name="Mishler D.B."/>
            <person name="Reski R."/>
            <person name="Grigoriev I."/>
            <person name="Quatrano R.S."/>
            <person name="Boore J.L."/>
        </authorList>
    </citation>
    <scope>NUCLEOTIDE SEQUENCE [LARGE SCALE GENOMIC DNA]</scope>
    <source>
        <strain evidence="3 4">cv. Gransden 2004</strain>
    </source>
</reference>
<sequence>MTSSNQRGQELKAGDATKWIVSRVNAIPPPLRNAQITALSLKEDSRGSVLQTHTDIMLRPPAHMLPTPVSSNIVASYALSSNPELRLPKPPDRPGSRGPSSYWLENLKCIRDRPRDCCDGSGSIHFTIAGNEKLYEAYNELHSLAEEFHKPFDAPAILVVGHQTDGKSALVEALMGFQFNHVGGGTKTRRPITMHMKYNADCAQPRCFLVSEDQPHREKEQSLDEIQAYIESENKRLEGETCQFSAKEIILKIEYKFCPNLTIIDTPGLISAAPGLKNETLQSQGGAVEAIVLLKMQRKEFIILCLEDSSDWSNATTRRIVMQLQADPELSRTILVSTKLDTRIPQFSRPDDVKLFLKPPGCLLDGNIMGGSPFFTSVPSGRVGSSKDSVFPSNTHFQEAVAAREAQDVVLLEEKLNGPLSREECSRVGISRLRWFLEELLQRRYLDSVPNIIPTLNKELRTITNKLQQTTQDLGELNETRLRERGRIFRDSLLAKLSLLLRGSVVASPEKYGESLQDERLQGGVIVSPDGLQMPHKHVPNATMRLYGGAQYHRAMAEFRLIVGKLKCHTVSREEIVNACGVEDIHDGTNYVRAACVIATSKARDVFEPLLHQLGFRLSHILRRSLPIAFHLLQRDGDYISSDAFFVRRIASAFETFVDSTERDCLGKCMEDLRSMTRYVTWSLHNKGRSALRHFLGSVSTPNEQSAASMTNIGLEGFSPPNSSNSCKQDSKVRPENNVTLPNQESSQTTHVKLVNLLESTLWNRKLAPTLEDIVNALVAQIFEGIRDHCVASAEMKFNCYFLMPMVDKFPTVLRETLETAFQKDTDVFNVAQVRRALEKNRADLALELKQVEKLHEKFINIHHQLSSAYPSPDPQQETFDELPVDTPDNHPSL</sequence>
<organism evidence="3 4">
    <name type="scientific">Physcomitrium patens</name>
    <name type="common">Spreading-leaved earth moss</name>
    <name type="synonym">Physcomitrella patens</name>
    <dbReference type="NCBI Taxonomy" id="3218"/>
    <lineage>
        <taxon>Eukaryota</taxon>
        <taxon>Viridiplantae</taxon>
        <taxon>Streptophyta</taxon>
        <taxon>Embryophyta</taxon>
        <taxon>Bryophyta</taxon>
        <taxon>Bryophytina</taxon>
        <taxon>Bryopsida</taxon>
        <taxon>Funariidae</taxon>
        <taxon>Funariales</taxon>
        <taxon>Funariaceae</taxon>
        <taxon>Physcomitrium</taxon>
    </lineage>
</organism>
<dbReference type="Gramene" id="Pp3c2_33410V3.5">
    <property type="protein sequence ID" value="Pp3c2_33410V3.5"/>
    <property type="gene ID" value="Pp3c2_33410"/>
</dbReference>
<dbReference type="KEGG" id="ppp:112278992"/>
<evidence type="ECO:0000313" key="4">
    <source>
        <dbReference type="Proteomes" id="UP000006727"/>
    </source>
</evidence>
<reference evidence="3 4" key="2">
    <citation type="journal article" date="2018" name="Plant J.">
        <title>The Physcomitrella patens chromosome-scale assembly reveals moss genome structure and evolution.</title>
        <authorList>
            <person name="Lang D."/>
            <person name="Ullrich K.K."/>
            <person name="Murat F."/>
            <person name="Fuchs J."/>
            <person name="Jenkins J."/>
            <person name="Haas F.B."/>
            <person name="Piednoel M."/>
            <person name="Gundlach H."/>
            <person name="Van Bel M."/>
            <person name="Meyberg R."/>
            <person name="Vives C."/>
            <person name="Morata J."/>
            <person name="Symeonidi A."/>
            <person name="Hiss M."/>
            <person name="Muchero W."/>
            <person name="Kamisugi Y."/>
            <person name="Saleh O."/>
            <person name="Blanc G."/>
            <person name="Decker E.L."/>
            <person name="van Gessel N."/>
            <person name="Grimwood J."/>
            <person name="Hayes R.D."/>
            <person name="Graham S.W."/>
            <person name="Gunter L.E."/>
            <person name="McDaniel S.F."/>
            <person name="Hoernstein S.N.W."/>
            <person name="Larsson A."/>
            <person name="Li F.W."/>
            <person name="Perroud P.F."/>
            <person name="Phillips J."/>
            <person name="Ranjan P."/>
            <person name="Rokshar D.S."/>
            <person name="Rothfels C.J."/>
            <person name="Schneider L."/>
            <person name="Shu S."/>
            <person name="Stevenson D.W."/>
            <person name="Thummler F."/>
            <person name="Tillich M."/>
            <person name="Villarreal Aguilar J.C."/>
            <person name="Widiez T."/>
            <person name="Wong G.K."/>
            <person name="Wymore A."/>
            <person name="Zhang Y."/>
            <person name="Zimmer A.D."/>
            <person name="Quatrano R.S."/>
            <person name="Mayer K.F.X."/>
            <person name="Goodstein D."/>
            <person name="Casacuberta J.M."/>
            <person name="Vandepoele K."/>
            <person name="Reski R."/>
            <person name="Cuming A.C."/>
            <person name="Tuskan G.A."/>
            <person name="Maumus F."/>
            <person name="Salse J."/>
            <person name="Schmutz J."/>
            <person name="Rensing S.A."/>
        </authorList>
    </citation>
    <scope>NUCLEOTIDE SEQUENCE [LARGE SCALE GENOMIC DNA]</scope>
    <source>
        <strain evidence="3 4">cv. Gransden 2004</strain>
    </source>
</reference>
<feature type="region of interest" description="Disordered" evidence="1">
    <location>
        <begin position="867"/>
        <end position="894"/>
    </location>
</feature>
<dbReference type="OrthoDB" id="5061070at2759"/>
<proteinExistence type="predicted"/>
<dbReference type="GeneID" id="112278992"/>
<dbReference type="InterPro" id="IPR045063">
    <property type="entry name" value="Dynamin_N"/>
</dbReference>
<reference evidence="3" key="3">
    <citation type="submission" date="2020-12" db="UniProtKB">
        <authorList>
            <consortium name="EnsemblPlants"/>
        </authorList>
    </citation>
    <scope>IDENTIFICATION</scope>
</reference>
<name>A0A7I4DF54_PHYPA</name>
<dbReference type="PRINTS" id="PR00195">
    <property type="entry name" value="DYNAMIN"/>
</dbReference>
<dbReference type="SMART" id="SM00053">
    <property type="entry name" value="DYNc"/>
    <property type="match status" value="1"/>
</dbReference>
<keyword evidence="4" id="KW-1185">Reference proteome</keyword>
<dbReference type="InterPro" id="IPR001401">
    <property type="entry name" value="Dynamin_GTPase"/>
</dbReference>
<dbReference type="CDD" id="cd08771">
    <property type="entry name" value="DLP_1"/>
    <property type="match status" value="1"/>
</dbReference>
<dbReference type="PANTHER" id="PTHR11566:SF78">
    <property type="entry name" value="DYNAMIN-LIKE PROTEIN ARC5"/>
    <property type="match status" value="1"/>
</dbReference>
<dbReference type="Pfam" id="PF00350">
    <property type="entry name" value="Dynamin_N"/>
    <property type="match status" value="1"/>
</dbReference>
<dbReference type="InterPro" id="IPR022812">
    <property type="entry name" value="Dynamin"/>
</dbReference>
<dbReference type="GO" id="GO:0016559">
    <property type="term" value="P:peroxisome fission"/>
    <property type="evidence" value="ECO:0000318"/>
    <property type="project" value="GO_Central"/>
</dbReference>
<dbReference type="FunFam" id="3.40.50.300:FF:001281">
    <property type="entry name" value="Dynamin-like protein ARC5"/>
    <property type="match status" value="1"/>
</dbReference>
<dbReference type="GO" id="GO:0008017">
    <property type="term" value="F:microtubule binding"/>
    <property type="evidence" value="ECO:0000318"/>
    <property type="project" value="GO_Central"/>
</dbReference>
<dbReference type="PANTHER" id="PTHR11566">
    <property type="entry name" value="DYNAMIN"/>
    <property type="match status" value="1"/>
</dbReference>
<dbReference type="GO" id="GO:0005777">
    <property type="term" value="C:peroxisome"/>
    <property type="evidence" value="ECO:0000318"/>
    <property type="project" value="GO_Central"/>
</dbReference>